<feature type="compositionally biased region" description="Low complexity" evidence="1">
    <location>
        <begin position="307"/>
        <end position="320"/>
    </location>
</feature>
<feature type="domain" description="SAF" evidence="3">
    <location>
        <begin position="133"/>
        <end position="193"/>
    </location>
</feature>
<reference evidence="4 5" key="1">
    <citation type="submission" date="2018-10" db="EMBL/GenBank/DDBJ databases">
        <title>Isolation from soil.</title>
        <authorList>
            <person name="Hu J."/>
        </authorList>
    </citation>
    <scope>NUCLEOTIDE SEQUENCE [LARGE SCALE GENOMIC DNA]</scope>
    <source>
        <strain evidence="4 5">NEAU-Ht49</strain>
    </source>
</reference>
<keyword evidence="2" id="KW-0472">Membrane</keyword>
<dbReference type="SMART" id="SM00858">
    <property type="entry name" value="SAF"/>
    <property type="match status" value="1"/>
</dbReference>
<feature type="compositionally biased region" description="Polar residues" evidence="1">
    <location>
        <begin position="23"/>
        <end position="35"/>
    </location>
</feature>
<feature type="region of interest" description="Disordered" evidence="1">
    <location>
        <begin position="455"/>
        <end position="511"/>
    </location>
</feature>
<evidence type="ECO:0000256" key="2">
    <source>
        <dbReference type="SAM" id="Phobius"/>
    </source>
</evidence>
<evidence type="ECO:0000313" key="5">
    <source>
        <dbReference type="Proteomes" id="UP000282674"/>
    </source>
</evidence>
<keyword evidence="2" id="KW-0812">Transmembrane</keyword>
<evidence type="ECO:0000259" key="3">
    <source>
        <dbReference type="SMART" id="SM00858"/>
    </source>
</evidence>
<organism evidence="4 5">
    <name type="scientific">Actinomadura harenae</name>
    <dbReference type="NCBI Taxonomy" id="2483351"/>
    <lineage>
        <taxon>Bacteria</taxon>
        <taxon>Bacillati</taxon>
        <taxon>Actinomycetota</taxon>
        <taxon>Actinomycetes</taxon>
        <taxon>Streptosporangiales</taxon>
        <taxon>Thermomonosporaceae</taxon>
        <taxon>Actinomadura</taxon>
    </lineage>
</organism>
<dbReference type="RefSeq" id="WP_122198171.1">
    <property type="nucleotide sequence ID" value="NZ_JBHSKC010000006.1"/>
</dbReference>
<name>A0A3M2LNU4_9ACTN</name>
<feature type="compositionally biased region" description="Polar residues" evidence="1">
    <location>
        <begin position="382"/>
        <end position="392"/>
    </location>
</feature>
<gene>
    <name evidence="4" type="ORF">EBO15_31660</name>
</gene>
<dbReference type="EMBL" id="RFFG01000079">
    <property type="protein sequence ID" value="RMI38786.1"/>
    <property type="molecule type" value="Genomic_DNA"/>
</dbReference>
<feature type="compositionally biased region" description="Basic and acidic residues" evidence="1">
    <location>
        <begin position="85"/>
        <end position="99"/>
    </location>
</feature>
<feature type="region of interest" description="Disordered" evidence="1">
    <location>
        <begin position="1"/>
        <end position="101"/>
    </location>
</feature>
<dbReference type="Pfam" id="PF08666">
    <property type="entry name" value="SAF"/>
    <property type="match status" value="1"/>
</dbReference>
<evidence type="ECO:0000256" key="1">
    <source>
        <dbReference type="SAM" id="MobiDB-lite"/>
    </source>
</evidence>
<keyword evidence="2" id="KW-1133">Transmembrane helix</keyword>
<feature type="compositionally biased region" description="Low complexity" evidence="1">
    <location>
        <begin position="455"/>
        <end position="469"/>
    </location>
</feature>
<keyword evidence="5" id="KW-1185">Reference proteome</keyword>
<evidence type="ECO:0000313" key="4">
    <source>
        <dbReference type="EMBL" id="RMI38786.1"/>
    </source>
</evidence>
<proteinExistence type="predicted"/>
<feature type="region of interest" description="Disordered" evidence="1">
    <location>
        <begin position="223"/>
        <end position="394"/>
    </location>
</feature>
<feature type="compositionally biased region" description="Pro residues" evidence="1">
    <location>
        <begin position="242"/>
        <end position="251"/>
    </location>
</feature>
<comment type="caution">
    <text evidence="4">The sequence shown here is derived from an EMBL/GenBank/DDBJ whole genome shotgun (WGS) entry which is preliminary data.</text>
</comment>
<sequence>MPHTRPRLHPATDQPPRVLDGSPPQTLRQGHQSGRTPRPSRPAQGSHALRRPLAGEQLHLRPEITESGEETCRNHHRPGNADSSPEPRRIQSSPEHEMNEGFGQRRRLLAALFAALGTGLALLAIQPSAPPAIRVAVAARDLAAGAALRPGDIRIIALPPAVRPDGALRNPPVGRVLAGAVRRGEALTDARVLGPGLLDDQPPGMVATPIRVADSTAARLLHPGDRIDVLTATPPGSASEPPSVPDVPTPAPSSDGPKTPPAGKPSIGAAVPPRVDMSAAPPCADMGNVAPGSLRTGTGSTAEGLQAEPTETAWPEAAPAGGIRGQPDRQHQQWCTGRRSAHPTEKGTPTPSAATDPLFASRRVPTQSISADGAQGHPMTRCASSQPPTRWTPTPPHVTWLPTQLGHAATPMRLPFVRLSARLISGRMPTRPDSPQTPTRLASLRALARLTSGRVTAQPASAQVTAQPAPAQPPGWPTSAQPAAWPASGRRMARPVSARASTPPSSGGAEARFSSVWEPTWLVGECALRVQGRAIGGQRLALRSPRVGEGRRVSSASWSRVVVSSVVVLAVPREESGLGGAGQGALVVLATSRTQAAALAGAGGPLVVVLVKD</sequence>
<dbReference type="AlphaFoldDB" id="A0A3M2LNU4"/>
<dbReference type="InterPro" id="IPR013974">
    <property type="entry name" value="SAF"/>
</dbReference>
<accession>A0A3M2LNU4</accession>
<dbReference type="Proteomes" id="UP000282674">
    <property type="component" value="Unassembled WGS sequence"/>
</dbReference>
<feature type="transmembrane region" description="Helical" evidence="2">
    <location>
        <begin position="108"/>
        <end position="125"/>
    </location>
</feature>
<protein>
    <recommendedName>
        <fullName evidence="3">SAF domain-containing protein</fullName>
    </recommendedName>
</protein>